<evidence type="ECO:0000256" key="5">
    <source>
        <dbReference type="ARBA" id="ARBA00022989"/>
    </source>
</evidence>
<evidence type="ECO:0000256" key="1">
    <source>
        <dbReference type="ARBA" id="ARBA00004162"/>
    </source>
</evidence>
<dbReference type="PROSITE" id="PS51123">
    <property type="entry name" value="OMPA_2"/>
    <property type="match status" value="1"/>
</dbReference>
<dbReference type="OrthoDB" id="9809186at2"/>
<evidence type="ECO:0000313" key="11">
    <source>
        <dbReference type="EMBL" id="SBS30158.1"/>
    </source>
</evidence>
<dbReference type="InterPro" id="IPR006665">
    <property type="entry name" value="OmpA-like"/>
</dbReference>
<keyword evidence="5 9" id="KW-1133">Transmembrane helix</keyword>
<feature type="transmembrane region" description="Helical" evidence="9">
    <location>
        <begin position="21"/>
        <end position="45"/>
    </location>
</feature>
<evidence type="ECO:0000313" key="12">
    <source>
        <dbReference type="Proteomes" id="UP000092544"/>
    </source>
</evidence>
<evidence type="ECO:0000256" key="6">
    <source>
        <dbReference type="ARBA" id="ARBA00023136"/>
    </source>
</evidence>
<dbReference type="EMBL" id="FLOB01000003">
    <property type="protein sequence ID" value="SBS30158.1"/>
    <property type="molecule type" value="Genomic_DNA"/>
</dbReference>
<comment type="subcellular location">
    <subcellularLocation>
        <location evidence="1">Cell membrane</location>
        <topology evidence="1">Single-pass membrane protein</topology>
    </subcellularLocation>
</comment>
<dbReference type="Pfam" id="PF00691">
    <property type="entry name" value="OmpA"/>
    <property type="match status" value="1"/>
</dbReference>
<dbReference type="Proteomes" id="UP000092544">
    <property type="component" value="Unassembled WGS sequence"/>
</dbReference>
<evidence type="ECO:0000256" key="2">
    <source>
        <dbReference type="ARBA" id="ARBA00008914"/>
    </source>
</evidence>
<dbReference type="AlphaFoldDB" id="A0A1A8TDQ5"/>
<evidence type="ECO:0000259" key="10">
    <source>
        <dbReference type="PROSITE" id="PS51123"/>
    </source>
</evidence>
<dbReference type="PANTHER" id="PTHR30329:SF21">
    <property type="entry name" value="LIPOPROTEIN YIAD-RELATED"/>
    <property type="match status" value="1"/>
</dbReference>
<feature type="domain" description="OmpA-like" evidence="10">
    <location>
        <begin position="154"/>
        <end position="273"/>
    </location>
</feature>
<organism evidence="11 12">
    <name type="scientific">Marinomonas spartinae</name>
    <dbReference type="NCBI Taxonomy" id="1792290"/>
    <lineage>
        <taxon>Bacteria</taxon>
        <taxon>Pseudomonadati</taxon>
        <taxon>Pseudomonadota</taxon>
        <taxon>Gammaproteobacteria</taxon>
        <taxon>Oceanospirillales</taxon>
        <taxon>Oceanospirillaceae</taxon>
        <taxon>Marinomonas</taxon>
    </lineage>
</organism>
<dbReference type="GO" id="GO:0005886">
    <property type="term" value="C:plasma membrane"/>
    <property type="evidence" value="ECO:0007669"/>
    <property type="project" value="UniProtKB-SubCell"/>
</dbReference>
<dbReference type="Pfam" id="PF13677">
    <property type="entry name" value="MotB_plug"/>
    <property type="match status" value="1"/>
</dbReference>
<name>A0A1A8TDQ5_9GAMM</name>
<keyword evidence="6 7" id="KW-0472">Membrane</keyword>
<evidence type="ECO:0000256" key="8">
    <source>
        <dbReference type="SAM" id="MobiDB-lite"/>
    </source>
</evidence>
<protein>
    <submittedName>
        <fullName evidence="11">Chemotaxis protein LafU</fullName>
    </submittedName>
</protein>
<feature type="compositionally biased region" description="Basic and acidic residues" evidence="8">
    <location>
        <begin position="103"/>
        <end position="124"/>
    </location>
</feature>
<keyword evidence="12" id="KW-1185">Reference proteome</keyword>
<keyword evidence="3" id="KW-1003">Cell membrane</keyword>
<evidence type="ECO:0000256" key="7">
    <source>
        <dbReference type="PROSITE-ProRule" id="PRU00473"/>
    </source>
</evidence>
<dbReference type="RefSeq" id="WP_067014990.1">
    <property type="nucleotide sequence ID" value="NZ_FLOB01000003.1"/>
</dbReference>
<keyword evidence="4 9" id="KW-0812">Transmembrane</keyword>
<accession>A0A1A8TDQ5</accession>
<evidence type="ECO:0000256" key="3">
    <source>
        <dbReference type="ARBA" id="ARBA00022475"/>
    </source>
</evidence>
<gene>
    <name evidence="11" type="primary">lafU</name>
    <name evidence="11" type="ORF">MSP8886_01713</name>
</gene>
<dbReference type="STRING" id="1792290.MSP8886_01713"/>
<dbReference type="CDD" id="cd07185">
    <property type="entry name" value="OmpA_C-like"/>
    <property type="match status" value="1"/>
</dbReference>
<dbReference type="InterPro" id="IPR050330">
    <property type="entry name" value="Bact_OuterMem_StrucFunc"/>
</dbReference>
<dbReference type="SUPFAM" id="SSF103088">
    <property type="entry name" value="OmpA-like"/>
    <property type="match status" value="1"/>
</dbReference>
<proteinExistence type="inferred from homology"/>
<sequence>MERDGLVIRRVKKVKKGGHHGGAWKIALADFALAMMAFFLVLWVINVSSPQQLAAIQGYFNDPMGPSTAGYSASPIDLGGSPAKSNQKKLDLQLPEPGSTAKPTKELKRDIGGGVKSEDQSEQQKEELAKKLESMDIIQANKDNIKIDITPMGVRITLLDDPRDPMFERGSARMMPDMVNTLLSMSRFFNKVSNPLVITGHTDATRYNDKSRLDNWDLSSMRANAARRILEEGGVKDGRIAQVIGLSDTVPYNRFNPDSPQNRRISITLLTDKAYKALLERNRLNYGPSAKQSEYDLKPQNVF</sequence>
<evidence type="ECO:0000256" key="4">
    <source>
        <dbReference type="ARBA" id="ARBA00022692"/>
    </source>
</evidence>
<evidence type="ECO:0000256" key="9">
    <source>
        <dbReference type="SAM" id="Phobius"/>
    </source>
</evidence>
<reference evidence="11 12" key="1">
    <citation type="submission" date="2016-06" db="EMBL/GenBank/DDBJ databases">
        <authorList>
            <person name="Kjaerup R.B."/>
            <person name="Dalgaard T.S."/>
            <person name="Juul-Madsen H.R."/>
        </authorList>
    </citation>
    <scope>NUCLEOTIDE SEQUENCE [LARGE SCALE GENOMIC DNA]</scope>
    <source>
        <strain evidence="11 12">CECT 8886</strain>
    </source>
</reference>
<dbReference type="InterPro" id="IPR036737">
    <property type="entry name" value="OmpA-like_sf"/>
</dbReference>
<dbReference type="InterPro" id="IPR025713">
    <property type="entry name" value="MotB-like_N_dom"/>
</dbReference>
<dbReference type="Gene3D" id="3.30.1330.60">
    <property type="entry name" value="OmpA-like domain"/>
    <property type="match status" value="1"/>
</dbReference>
<feature type="region of interest" description="Disordered" evidence="8">
    <location>
        <begin position="71"/>
        <end position="124"/>
    </location>
</feature>
<comment type="similarity">
    <text evidence="2">Belongs to the MotB family.</text>
</comment>
<dbReference type="PANTHER" id="PTHR30329">
    <property type="entry name" value="STATOR ELEMENT OF FLAGELLAR MOTOR COMPLEX"/>
    <property type="match status" value="1"/>
</dbReference>